<gene>
    <name evidence="1" type="ORF">FBUS_01002</name>
</gene>
<dbReference type="AlphaFoldDB" id="A0A8E0VM49"/>
<reference evidence="1" key="1">
    <citation type="submission" date="2019-05" db="EMBL/GenBank/DDBJ databases">
        <title>Annotation for the trematode Fasciolopsis buski.</title>
        <authorList>
            <person name="Choi Y.-J."/>
        </authorList>
    </citation>
    <scope>NUCLEOTIDE SEQUENCE</scope>
    <source>
        <strain evidence="1">HT</strain>
        <tissue evidence="1">Whole worm</tissue>
    </source>
</reference>
<dbReference type="Proteomes" id="UP000728185">
    <property type="component" value="Unassembled WGS sequence"/>
</dbReference>
<sequence length="226" mass="26105">MDSLIWDPKNSDDRDSTIYLLENYDQDKPKNFTCVAHYGGEKYSHHFELNVGSEISGKTECDDESWDAFSTLQGIKYRVFILDAEKWNNYFLPYQTVFIKGAYTTTDDVTVKDDDLDVTKNSNYAKLNQTVCSDVDDRNLPLSFQIAQWSTKITILKESSISCTVYGVEKNSEIIIQLSVLDKNLLAQNSHPEQVFSERTLTRWFKSFPLMIQNKEFNPKLISNCE</sequence>
<evidence type="ECO:0000313" key="1">
    <source>
        <dbReference type="EMBL" id="KAA0197068.1"/>
    </source>
</evidence>
<evidence type="ECO:0000313" key="2">
    <source>
        <dbReference type="Proteomes" id="UP000728185"/>
    </source>
</evidence>
<proteinExistence type="predicted"/>
<name>A0A8E0VM49_9TREM</name>
<organism evidence="1 2">
    <name type="scientific">Fasciolopsis buskii</name>
    <dbReference type="NCBI Taxonomy" id="27845"/>
    <lineage>
        <taxon>Eukaryota</taxon>
        <taxon>Metazoa</taxon>
        <taxon>Spiralia</taxon>
        <taxon>Lophotrochozoa</taxon>
        <taxon>Platyhelminthes</taxon>
        <taxon>Trematoda</taxon>
        <taxon>Digenea</taxon>
        <taxon>Plagiorchiida</taxon>
        <taxon>Echinostomata</taxon>
        <taxon>Echinostomatoidea</taxon>
        <taxon>Fasciolidae</taxon>
        <taxon>Fasciolopsis</taxon>
    </lineage>
</organism>
<dbReference type="OrthoDB" id="6323590at2759"/>
<protein>
    <submittedName>
        <fullName evidence="1">Uncharacterized protein</fullName>
    </submittedName>
</protein>
<accession>A0A8E0VM49</accession>
<dbReference type="EMBL" id="LUCM01002645">
    <property type="protein sequence ID" value="KAA0197068.1"/>
    <property type="molecule type" value="Genomic_DNA"/>
</dbReference>
<comment type="caution">
    <text evidence="1">The sequence shown here is derived from an EMBL/GenBank/DDBJ whole genome shotgun (WGS) entry which is preliminary data.</text>
</comment>
<keyword evidence="2" id="KW-1185">Reference proteome</keyword>